<dbReference type="NCBIfam" id="TIGR01007">
    <property type="entry name" value="eps_fam"/>
    <property type="match status" value="1"/>
</dbReference>
<keyword evidence="5 10" id="KW-0418">Kinase</keyword>
<organism evidence="10 11">
    <name type="scientific">Anaerostipes butyraticus</name>
    <dbReference type="NCBI Taxonomy" id="645466"/>
    <lineage>
        <taxon>Bacteria</taxon>
        <taxon>Bacillati</taxon>
        <taxon>Bacillota</taxon>
        <taxon>Clostridia</taxon>
        <taxon>Lachnospirales</taxon>
        <taxon>Lachnospiraceae</taxon>
        <taxon>Anaerostipes</taxon>
    </lineage>
</organism>
<dbReference type="Gene3D" id="3.40.50.300">
    <property type="entry name" value="P-loop containing nucleotide triphosphate hydrolases"/>
    <property type="match status" value="1"/>
</dbReference>
<dbReference type="Pfam" id="PF13614">
    <property type="entry name" value="AAA_31"/>
    <property type="match status" value="1"/>
</dbReference>
<evidence type="ECO:0000256" key="5">
    <source>
        <dbReference type="ARBA" id="ARBA00022777"/>
    </source>
</evidence>
<feature type="domain" description="AAA" evidence="9">
    <location>
        <begin position="35"/>
        <end position="177"/>
    </location>
</feature>
<evidence type="ECO:0000256" key="1">
    <source>
        <dbReference type="ARBA" id="ARBA00007316"/>
    </source>
</evidence>
<dbReference type="GO" id="GO:0005524">
    <property type="term" value="F:ATP binding"/>
    <property type="evidence" value="ECO:0007669"/>
    <property type="project" value="UniProtKB-KW"/>
</dbReference>
<keyword evidence="3" id="KW-0808">Transferase</keyword>
<evidence type="ECO:0000256" key="8">
    <source>
        <dbReference type="ARBA" id="ARBA00051245"/>
    </source>
</evidence>
<keyword evidence="7" id="KW-0829">Tyrosine-protein kinase</keyword>
<gene>
    <name evidence="10" type="ORF">ANBU17_04140</name>
</gene>
<dbReference type="AlphaFoldDB" id="A0A916VCD7"/>
<protein>
    <recommendedName>
        <fullName evidence="2">non-specific protein-tyrosine kinase</fullName>
        <ecNumber evidence="2">2.7.10.2</ecNumber>
    </recommendedName>
</protein>
<dbReference type="InterPro" id="IPR050445">
    <property type="entry name" value="Bact_polysacc_biosynth/exp"/>
</dbReference>
<keyword evidence="4" id="KW-0547">Nucleotide-binding</keyword>
<keyword evidence="6" id="KW-0067">ATP-binding</keyword>
<dbReference type="PANTHER" id="PTHR32309:SF13">
    <property type="entry name" value="FERRIC ENTEROBACTIN TRANSPORT PROTEIN FEPE"/>
    <property type="match status" value="1"/>
</dbReference>
<evidence type="ECO:0000259" key="9">
    <source>
        <dbReference type="Pfam" id="PF13614"/>
    </source>
</evidence>
<dbReference type="InterPro" id="IPR005702">
    <property type="entry name" value="Wzc-like_C"/>
</dbReference>
<dbReference type="Proteomes" id="UP000613208">
    <property type="component" value="Unassembled WGS sequence"/>
</dbReference>
<dbReference type="SUPFAM" id="SSF52540">
    <property type="entry name" value="P-loop containing nucleoside triphosphate hydrolases"/>
    <property type="match status" value="1"/>
</dbReference>
<dbReference type="GO" id="GO:0004715">
    <property type="term" value="F:non-membrane spanning protein tyrosine kinase activity"/>
    <property type="evidence" value="ECO:0007669"/>
    <property type="project" value="UniProtKB-EC"/>
</dbReference>
<accession>A0A916VCD7</accession>
<dbReference type="EC" id="2.7.10.2" evidence="2"/>
<evidence type="ECO:0000256" key="2">
    <source>
        <dbReference type="ARBA" id="ARBA00011903"/>
    </source>
</evidence>
<dbReference type="PANTHER" id="PTHR32309">
    <property type="entry name" value="TYROSINE-PROTEIN KINASE"/>
    <property type="match status" value="1"/>
</dbReference>
<dbReference type="InterPro" id="IPR025669">
    <property type="entry name" value="AAA_dom"/>
</dbReference>
<comment type="caution">
    <text evidence="10">The sequence shown here is derived from an EMBL/GenBank/DDBJ whole genome shotgun (WGS) entry which is preliminary data.</text>
</comment>
<evidence type="ECO:0000256" key="3">
    <source>
        <dbReference type="ARBA" id="ARBA00022679"/>
    </source>
</evidence>
<comment type="similarity">
    <text evidence="1">Belongs to the CpsD/CapB family.</text>
</comment>
<evidence type="ECO:0000256" key="4">
    <source>
        <dbReference type="ARBA" id="ARBA00022741"/>
    </source>
</evidence>
<evidence type="ECO:0000313" key="11">
    <source>
        <dbReference type="Proteomes" id="UP000613208"/>
    </source>
</evidence>
<dbReference type="CDD" id="cd05387">
    <property type="entry name" value="BY-kinase"/>
    <property type="match status" value="1"/>
</dbReference>
<evidence type="ECO:0000313" key="10">
    <source>
        <dbReference type="EMBL" id="GFO84067.1"/>
    </source>
</evidence>
<evidence type="ECO:0000256" key="7">
    <source>
        <dbReference type="ARBA" id="ARBA00023137"/>
    </source>
</evidence>
<comment type="catalytic activity">
    <reaction evidence="8">
        <text>L-tyrosyl-[protein] + ATP = O-phospho-L-tyrosyl-[protein] + ADP + H(+)</text>
        <dbReference type="Rhea" id="RHEA:10596"/>
        <dbReference type="Rhea" id="RHEA-COMP:10136"/>
        <dbReference type="Rhea" id="RHEA-COMP:20101"/>
        <dbReference type="ChEBI" id="CHEBI:15378"/>
        <dbReference type="ChEBI" id="CHEBI:30616"/>
        <dbReference type="ChEBI" id="CHEBI:46858"/>
        <dbReference type="ChEBI" id="CHEBI:61978"/>
        <dbReference type="ChEBI" id="CHEBI:456216"/>
        <dbReference type="EC" id="2.7.10.2"/>
    </reaction>
</comment>
<dbReference type="RefSeq" id="WP_201309806.1">
    <property type="nucleotide sequence ID" value="NZ_BLYI01000006.1"/>
</dbReference>
<dbReference type="InterPro" id="IPR027417">
    <property type="entry name" value="P-loop_NTPase"/>
</dbReference>
<sequence>MKKVKMNIPDQGDYQLKEGLNQLKTNVAFCGEGIKVISITSSVMNEGKSSVAFSLAKTLAADGKKTLLLDADLRKSTLVAKYHIEGIEKGFSHYLTGQAGKEDIIYATEYDDFYLTVAGPLVPDPIRLLNSDLFGTFMEQIKEKFDYVIVDTPPLGLVVDAVIIGQHTDGTIVVIEQGVIKRKILQDVVKQLRTGNVQILGAVLNKVDQVSGGYYKYSYYSEGYSHGKHKKKQK</sequence>
<proteinExistence type="inferred from homology"/>
<name>A0A916VCD7_9FIRM</name>
<evidence type="ECO:0000256" key="6">
    <source>
        <dbReference type="ARBA" id="ARBA00022840"/>
    </source>
</evidence>
<keyword evidence="11" id="KW-1185">Reference proteome</keyword>
<dbReference type="EMBL" id="BLYI01000006">
    <property type="protein sequence ID" value="GFO84067.1"/>
    <property type="molecule type" value="Genomic_DNA"/>
</dbReference>
<dbReference type="GO" id="GO:0005886">
    <property type="term" value="C:plasma membrane"/>
    <property type="evidence" value="ECO:0007669"/>
    <property type="project" value="TreeGrafter"/>
</dbReference>
<reference evidence="10" key="1">
    <citation type="submission" date="2020-06" db="EMBL/GenBank/DDBJ databases">
        <title>Characterization of fructooligosaccharide metabolism and fructooligosaccharide-degrading enzymes in human commensal butyrate producers.</title>
        <authorList>
            <person name="Tanno H."/>
            <person name="Fujii T."/>
            <person name="Hirano K."/>
            <person name="Maeno S."/>
            <person name="Tonozuka T."/>
            <person name="Sakamoto M."/>
            <person name="Ohkuma M."/>
            <person name="Tochio T."/>
            <person name="Endo A."/>
        </authorList>
    </citation>
    <scope>NUCLEOTIDE SEQUENCE</scope>
    <source>
        <strain evidence="10">JCM 17466</strain>
    </source>
</reference>